<evidence type="ECO:0000313" key="3">
    <source>
        <dbReference type="Proteomes" id="UP000256373"/>
    </source>
</evidence>
<protein>
    <submittedName>
        <fullName evidence="2">Gliding motility-associated C-terminal domain-containing protein</fullName>
    </submittedName>
</protein>
<reference evidence="2 3" key="1">
    <citation type="submission" date="2018-07" db="EMBL/GenBank/DDBJ databases">
        <title>Dyadobacter roseus sp. nov., isolated from rose rhizosphere soil.</title>
        <authorList>
            <person name="Chen L."/>
        </authorList>
    </citation>
    <scope>NUCLEOTIDE SEQUENCE [LARGE SCALE GENOMIC DNA]</scope>
    <source>
        <strain evidence="2 3">RS19</strain>
    </source>
</reference>
<accession>A0A3D8YFQ1</accession>
<dbReference type="Proteomes" id="UP000256373">
    <property type="component" value="Unassembled WGS sequence"/>
</dbReference>
<dbReference type="OrthoDB" id="1490014at2"/>
<organism evidence="2 3">
    <name type="scientific">Dyadobacter luteus</name>
    <dbReference type="NCBI Taxonomy" id="2259619"/>
    <lineage>
        <taxon>Bacteria</taxon>
        <taxon>Pseudomonadati</taxon>
        <taxon>Bacteroidota</taxon>
        <taxon>Cytophagia</taxon>
        <taxon>Cytophagales</taxon>
        <taxon>Spirosomataceae</taxon>
        <taxon>Dyadobacter</taxon>
    </lineage>
</organism>
<gene>
    <name evidence="2" type="ORF">DSL64_03390</name>
</gene>
<comment type="caution">
    <text evidence="2">The sequence shown here is derived from an EMBL/GenBank/DDBJ whole genome shotgun (WGS) entry which is preliminary data.</text>
</comment>
<keyword evidence="3" id="KW-1185">Reference proteome</keyword>
<sequence length="578" mass="63159">MGKSLLFFCLSIFLSASVSAQVDCSNIGFELGNTNGWTLSYGTVTDANSKVVFQAETNGTRENEHMITSSGNDPKIPSISMVAPGSSHSIRLGNTTTGTHFSRLKTQYTVTADNTLFQYQFAVLLQNTSGTGNQNHESYQKPGFNLAILDSNGDELACNHYDIQLQGTNTVNGFLSSGDIQYRPWTTGAIDLRNYVGKTITIVVTAHGCTQRGHFGYAYFDAQCLKSEITPVSACPDSDGYMTLKAPDGFGSYRWNNGATTSQISVKANLGDQYNVSMVPLASLDESCALQLDYTIQYKKQESKLERTICEGDEVAVGDTVYRTSGIFVRNILHSTVCDSTVTLNLTVNPVPVFTQDLTICEGEQVTVGDTAYATTGTFVRAIPLPTGCDSTVTTNLVVKDFLLSYTPSYQITEGDSVLIFTKADPEGDYEYLWQSASTVSCKDCSEMWVKPASSAVYNISVSDQDHVCSRAGKVSISVKPCGISIPDAFTPGTDAHNNVFYVFGASCVKQVREMWIYNRWGQVVFHNQHFAASDPQQGWTGKFQNADSVAGIYPYKIQVELKTGELRNYTGQVNLLR</sequence>
<keyword evidence="1" id="KW-0732">Signal</keyword>
<evidence type="ECO:0000313" key="2">
    <source>
        <dbReference type="EMBL" id="REA63505.1"/>
    </source>
</evidence>
<feature type="chain" id="PRO_5017758850" evidence="1">
    <location>
        <begin position="21"/>
        <end position="578"/>
    </location>
</feature>
<dbReference type="Pfam" id="PF13585">
    <property type="entry name" value="CHU_C"/>
    <property type="match status" value="1"/>
</dbReference>
<name>A0A3D8YFQ1_9BACT</name>
<dbReference type="EMBL" id="QNUL01000002">
    <property type="protein sequence ID" value="REA63505.1"/>
    <property type="molecule type" value="Genomic_DNA"/>
</dbReference>
<dbReference type="AlphaFoldDB" id="A0A3D8YFQ1"/>
<evidence type="ECO:0000256" key="1">
    <source>
        <dbReference type="SAM" id="SignalP"/>
    </source>
</evidence>
<feature type="signal peptide" evidence="1">
    <location>
        <begin position="1"/>
        <end position="20"/>
    </location>
</feature>
<proteinExistence type="predicted"/>